<dbReference type="EMBL" id="OC873758">
    <property type="protein sequence ID" value="CAD7636953.1"/>
    <property type="molecule type" value="Genomic_DNA"/>
</dbReference>
<proteinExistence type="predicted"/>
<feature type="non-terminal residue" evidence="2">
    <location>
        <position position="1"/>
    </location>
</feature>
<evidence type="ECO:0000256" key="1">
    <source>
        <dbReference type="SAM" id="MobiDB-lite"/>
    </source>
</evidence>
<protein>
    <submittedName>
        <fullName evidence="2">Uncharacterized protein</fullName>
    </submittedName>
</protein>
<keyword evidence="3" id="KW-1185">Reference proteome</keyword>
<dbReference type="Proteomes" id="UP000759131">
    <property type="component" value="Unassembled WGS sequence"/>
</dbReference>
<gene>
    <name evidence="2" type="ORF">OSB1V03_LOCUS16796</name>
</gene>
<feature type="compositionally biased region" description="Basic and acidic residues" evidence="1">
    <location>
        <begin position="186"/>
        <end position="201"/>
    </location>
</feature>
<feature type="non-terminal residue" evidence="2">
    <location>
        <position position="236"/>
    </location>
</feature>
<feature type="region of interest" description="Disordered" evidence="1">
    <location>
        <begin position="186"/>
        <end position="206"/>
    </location>
</feature>
<name>A0A7R9LAE4_9ACAR</name>
<feature type="compositionally biased region" description="Low complexity" evidence="1">
    <location>
        <begin position="126"/>
        <end position="139"/>
    </location>
</feature>
<dbReference type="AlphaFoldDB" id="A0A7R9LAE4"/>
<evidence type="ECO:0000313" key="3">
    <source>
        <dbReference type="Proteomes" id="UP000759131"/>
    </source>
</evidence>
<organism evidence="2">
    <name type="scientific">Medioppia subpectinata</name>
    <dbReference type="NCBI Taxonomy" id="1979941"/>
    <lineage>
        <taxon>Eukaryota</taxon>
        <taxon>Metazoa</taxon>
        <taxon>Ecdysozoa</taxon>
        <taxon>Arthropoda</taxon>
        <taxon>Chelicerata</taxon>
        <taxon>Arachnida</taxon>
        <taxon>Acari</taxon>
        <taxon>Acariformes</taxon>
        <taxon>Sarcoptiformes</taxon>
        <taxon>Oribatida</taxon>
        <taxon>Brachypylina</taxon>
        <taxon>Oppioidea</taxon>
        <taxon>Oppiidae</taxon>
        <taxon>Medioppia</taxon>
    </lineage>
</organism>
<reference evidence="2" key="1">
    <citation type="submission" date="2020-11" db="EMBL/GenBank/DDBJ databases">
        <authorList>
            <person name="Tran Van P."/>
        </authorList>
    </citation>
    <scope>NUCLEOTIDE SEQUENCE</scope>
</reference>
<feature type="region of interest" description="Disordered" evidence="1">
    <location>
        <begin position="119"/>
        <end position="146"/>
    </location>
</feature>
<sequence length="236" mass="26776">TSAVRPAVKLVPIFTTSPVIQRPPPPPRPTANTIFPVVINSRNVVYGQSVSPHVLNSGHKGFKRMSEPDVQSVNLNGCSPQKKSKADNLDKVLQRIQNQKERIDTTFNAQNISPRFVPQNVQNSTQQQQQQHHQQQQQQHRQHMHDNRQRMGVITNHNVVNTSPINNKTVRQLLEEKQLKHHKDIKRLSIDSNHSRDRDRTPTTTATTATIVTAVPALSPQYRHVNNNGVNVDLNR</sequence>
<dbReference type="EMBL" id="CAJPIZ010019183">
    <property type="protein sequence ID" value="CAG2116841.1"/>
    <property type="molecule type" value="Genomic_DNA"/>
</dbReference>
<evidence type="ECO:0000313" key="2">
    <source>
        <dbReference type="EMBL" id="CAD7636953.1"/>
    </source>
</evidence>
<accession>A0A7R9LAE4</accession>